<dbReference type="RefSeq" id="WP_007773658.1">
    <property type="nucleotide sequence ID" value="NZ_AFVW02000005.1"/>
</dbReference>
<comment type="caution">
    <text evidence="2">The sequence shown here is derived from an EMBL/GenBank/DDBJ whole genome shotgun (WGS) entry which is preliminary data.</text>
</comment>
<protein>
    <recommendedName>
        <fullName evidence="1">Mycothiol-dependent maleylpyruvate isomerase metal-binding domain-containing protein</fullName>
    </recommendedName>
</protein>
<dbReference type="SUPFAM" id="SSF109854">
    <property type="entry name" value="DinB/YfiT-like putative metalloenzymes"/>
    <property type="match status" value="1"/>
</dbReference>
<dbReference type="EMBL" id="AFVW02000005">
    <property type="protein sequence ID" value="EJO87679.1"/>
    <property type="molecule type" value="Genomic_DNA"/>
</dbReference>
<dbReference type="OrthoDB" id="4082424at2"/>
<sequence length="254" mass="27957">MKRRIDDDRFPEWAPFVDAVRRHGPDAGTWCEAWTVRDIVVHQAGNAEELARVLGGHLAGEPVATRDFEEREAPLRALNDADLWDALTERMATLNDVAAAAEGVSADTDVAWTGRTMKVPWFAEHMREELVLHSWDITGDEPAARARLAEPWMTTHSVLAVGRPLLAKGAKQLKPGERIEARLRADGTDDVVVAADPDQVTIGFAEPDGPATLETDAAARVLLLWGRRPADPSRIRSRVGPETLGRVRRLLGGY</sequence>
<dbReference type="InterPro" id="IPR024344">
    <property type="entry name" value="MDMPI_metal-binding"/>
</dbReference>
<gene>
    <name evidence="2" type="ORF">MCOL_V216963</name>
</gene>
<dbReference type="Gene3D" id="1.20.120.450">
    <property type="entry name" value="dinb family like domain"/>
    <property type="match status" value="1"/>
</dbReference>
<reference evidence="2 3" key="1">
    <citation type="journal article" date="2011" name="J. Bacteriol.">
        <title>Genome sequence of the Mycobacterium colombiense type strain, CECT 3035.</title>
        <authorList>
            <person name="Gonzalez-Perez M."/>
            <person name="Murcia M.I."/>
            <person name="Landsman D."/>
            <person name="Jordan I.K."/>
            <person name="Marino-Ramirez L."/>
        </authorList>
    </citation>
    <scope>NUCLEOTIDE SEQUENCE [LARGE SCALE GENOMIC DNA]</scope>
    <source>
        <strain evidence="2 3">CECT 3035</strain>
    </source>
</reference>
<dbReference type="eggNOG" id="ENOG5033QTE">
    <property type="taxonomic scope" value="Bacteria"/>
</dbReference>
<name>J5EA30_9MYCO</name>
<dbReference type="AlphaFoldDB" id="J5EA30"/>
<dbReference type="Pfam" id="PF11716">
    <property type="entry name" value="MDMPI_N"/>
    <property type="match status" value="1"/>
</dbReference>
<organism evidence="2 3">
    <name type="scientific">Mycobacterium colombiense CECT 3035</name>
    <dbReference type="NCBI Taxonomy" id="1041522"/>
    <lineage>
        <taxon>Bacteria</taxon>
        <taxon>Bacillati</taxon>
        <taxon>Actinomycetota</taxon>
        <taxon>Actinomycetes</taxon>
        <taxon>Mycobacteriales</taxon>
        <taxon>Mycobacteriaceae</taxon>
        <taxon>Mycobacterium</taxon>
        <taxon>Mycobacterium avium complex (MAC)</taxon>
    </lineage>
</organism>
<evidence type="ECO:0000313" key="2">
    <source>
        <dbReference type="EMBL" id="EJO87679.1"/>
    </source>
</evidence>
<evidence type="ECO:0000313" key="3">
    <source>
        <dbReference type="Proteomes" id="UP000006455"/>
    </source>
</evidence>
<accession>J5EA30</accession>
<dbReference type="InterPro" id="IPR034660">
    <property type="entry name" value="DinB/YfiT-like"/>
</dbReference>
<dbReference type="GO" id="GO:0046872">
    <property type="term" value="F:metal ion binding"/>
    <property type="evidence" value="ECO:0007669"/>
    <property type="project" value="InterPro"/>
</dbReference>
<feature type="domain" description="Mycothiol-dependent maleylpyruvate isomerase metal-binding" evidence="1">
    <location>
        <begin position="12"/>
        <end position="137"/>
    </location>
</feature>
<dbReference type="Proteomes" id="UP000006455">
    <property type="component" value="Unassembled WGS sequence"/>
</dbReference>
<evidence type="ECO:0000259" key="1">
    <source>
        <dbReference type="Pfam" id="PF11716"/>
    </source>
</evidence>
<dbReference type="GeneID" id="31528756"/>
<proteinExistence type="predicted"/>